<keyword evidence="14" id="KW-1185">Reference proteome</keyword>
<gene>
    <name evidence="13" type="primary">LOC102366769</name>
</gene>
<dbReference type="SUPFAM" id="SSF110836">
    <property type="entry name" value="Hypothetical protein SAV1430"/>
    <property type="match status" value="1"/>
</dbReference>
<dbReference type="OMA" id="MAAHVRW"/>
<dbReference type="EMBL" id="AFYH01039658">
    <property type="status" value="NOT_ANNOTATED_CDS"/>
    <property type="molecule type" value="Genomic_DNA"/>
</dbReference>
<dbReference type="FunFam" id="3.30.300.130:FF:000001">
    <property type="entry name" value="NFU1 iron-sulfur cluster scaffold"/>
    <property type="match status" value="1"/>
</dbReference>
<dbReference type="KEGG" id="lcm:102366769"/>
<evidence type="ECO:0000256" key="9">
    <source>
        <dbReference type="ARBA" id="ARBA00057718"/>
    </source>
</evidence>
<dbReference type="SUPFAM" id="SSF117916">
    <property type="entry name" value="Fe-S cluster assembly (FSCA) domain-like"/>
    <property type="match status" value="1"/>
</dbReference>
<evidence type="ECO:0000256" key="4">
    <source>
        <dbReference type="ARBA" id="ARBA00022723"/>
    </source>
</evidence>
<dbReference type="EMBL" id="AFYH01039660">
    <property type="status" value="NOT_ANNOTATED_CDS"/>
    <property type="molecule type" value="Genomic_DNA"/>
</dbReference>
<dbReference type="STRING" id="7897.ENSLACP00000017055"/>
<evidence type="ECO:0000313" key="13">
    <source>
        <dbReference type="Ensembl" id="ENSLACP00000017055.1"/>
    </source>
</evidence>
<comment type="subunit">
    <text evidence="10">Monomer and homohexamer; the apo-NFU1 is a monomer, while the holo-NFU1 is a hexamer composed of a trimer of dimer that is probably linked by some 4Fe-4S cluster. Interacts with HIRA and EPM2A/laforin. Interacts with BOLA3. Interacts with HSPA9.</text>
</comment>
<evidence type="ECO:0000259" key="12">
    <source>
        <dbReference type="SMART" id="SM00932"/>
    </source>
</evidence>
<dbReference type="eggNOG" id="KOG2358">
    <property type="taxonomic scope" value="Eukaryota"/>
</dbReference>
<dbReference type="Ensembl" id="ENSLACT00000017178.1">
    <property type="protein sequence ID" value="ENSLACP00000017055.1"/>
    <property type="gene ID" value="ENSLACG00000015025.1"/>
</dbReference>
<dbReference type="AlphaFoldDB" id="H3B584"/>
<dbReference type="HOGENOM" id="CLU_060555_0_2_1"/>
<dbReference type="InterPro" id="IPR001075">
    <property type="entry name" value="NIF_FeS_clus_asmbl_NifU_C"/>
</dbReference>
<dbReference type="InterPro" id="IPR036498">
    <property type="entry name" value="Nfu/NifU_N_sf"/>
</dbReference>
<dbReference type="InterPro" id="IPR034904">
    <property type="entry name" value="FSCA_dom_sf"/>
</dbReference>
<dbReference type="GO" id="GO:0005739">
    <property type="term" value="C:mitochondrion"/>
    <property type="evidence" value="ECO:0007669"/>
    <property type="project" value="UniProtKB-SubCell"/>
</dbReference>
<keyword evidence="6" id="KW-0408">Iron</keyword>
<dbReference type="Pfam" id="PF01106">
    <property type="entry name" value="NifU"/>
    <property type="match status" value="1"/>
</dbReference>
<evidence type="ECO:0000256" key="2">
    <source>
        <dbReference type="ARBA" id="ARBA00006420"/>
    </source>
</evidence>
<reference evidence="13" key="2">
    <citation type="submission" date="2025-08" db="UniProtKB">
        <authorList>
            <consortium name="Ensembl"/>
        </authorList>
    </citation>
    <scope>IDENTIFICATION</scope>
</reference>
<evidence type="ECO:0000256" key="7">
    <source>
        <dbReference type="ARBA" id="ARBA00023014"/>
    </source>
</evidence>
<evidence type="ECO:0000256" key="6">
    <source>
        <dbReference type="ARBA" id="ARBA00023004"/>
    </source>
</evidence>
<evidence type="ECO:0000256" key="3">
    <source>
        <dbReference type="ARBA" id="ARBA00018782"/>
    </source>
</evidence>
<dbReference type="GO" id="GO:0016226">
    <property type="term" value="P:iron-sulfur cluster assembly"/>
    <property type="evidence" value="ECO:0007669"/>
    <property type="project" value="InterPro"/>
</dbReference>
<proteinExistence type="inferred from homology"/>
<dbReference type="RefSeq" id="XP_005992488.1">
    <property type="nucleotide sequence ID" value="XM_005992426.3"/>
</dbReference>
<accession>H3B584</accession>
<keyword evidence="7" id="KW-0411">Iron-sulfur</keyword>
<sequence>MAAPWRKVLQSLYQSRRRGSLLSRCYVTKKPCQSLPLRTPRCVSKPFLLIPAELNPLTVHFQYIHTQDTPNPNSVKFLLDKKIMESGTMDFPNSSAANSSALARQLFHIEGVTSIFFGPDFITITKMDEDVNWETVKPQVVATIEDFLASGLPIIAEEALQVESSHTEDDEVVALIRELLDSRIRPTVQEDGGDVVFKGFEDGIVKLKLVGSCTGCPSSIVTLRSGIQNMLQFYIPEVNGVEQVQDELDEINLKVFAELEKKLGDS</sequence>
<evidence type="ECO:0000313" key="14">
    <source>
        <dbReference type="Proteomes" id="UP000008672"/>
    </source>
</evidence>
<dbReference type="Gene3D" id="3.30.300.130">
    <property type="entry name" value="Fe-S cluster assembly (FSCA)"/>
    <property type="match status" value="1"/>
</dbReference>
<dbReference type="PANTHER" id="PTHR11178:SF45">
    <property type="entry name" value="NFU1 IRON-SULFUR CLUSTER SCAFFOLD HOMOLOG, MITOCHONDRIAL"/>
    <property type="match status" value="1"/>
</dbReference>
<evidence type="ECO:0000256" key="8">
    <source>
        <dbReference type="ARBA" id="ARBA00023128"/>
    </source>
</evidence>
<reference evidence="14" key="1">
    <citation type="submission" date="2011-08" db="EMBL/GenBank/DDBJ databases">
        <title>The draft genome of Latimeria chalumnae.</title>
        <authorList>
            <person name="Di Palma F."/>
            <person name="Alfoldi J."/>
            <person name="Johnson J."/>
            <person name="Berlin A."/>
            <person name="Gnerre S."/>
            <person name="Jaffe D."/>
            <person name="MacCallum I."/>
            <person name="Young S."/>
            <person name="Walker B.J."/>
            <person name="Lander E."/>
            <person name="Lindblad-Toh K."/>
        </authorList>
    </citation>
    <scope>NUCLEOTIDE SEQUENCE [LARGE SCALE GENOMIC DNA]</scope>
    <source>
        <strain evidence="14">Wild caught</strain>
    </source>
</reference>
<evidence type="ECO:0000256" key="1">
    <source>
        <dbReference type="ARBA" id="ARBA00004173"/>
    </source>
</evidence>
<dbReference type="Proteomes" id="UP000008672">
    <property type="component" value="Unassembled WGS sequence"/>
</dbReference>
<reference evidence="13" key="3">
    <citation type="submission" date="2025-09" db="UniProtKB">
        <authorList>
            <consortium name="Ensembl"/>
        </authorList>
    </citation>
    <scope>IDENTIFICATION</scope>
</reference>
<protein>
    <recommendedName>
        <fullName evidence="3">NFU1 iron-sulfur cluster scaffold homolog, mitochondrial</fullName>
    </recommendedName>
    <alternativeName>
        <fullName evidence="11">HIRA-interacting protein 5</fullName>
    </alternativeName>
</protein>
<dbReference type="EMBL" id="AFYH01039659">
    <property type="status" value="NOT_ANNOTATED_CDS"/>
    <property type="molecule type" value="Genomic_DNA"/>
</dbReference>
<dbReference type="Bgee" id="ENSLACG00000015025">
    <property type="expression patterns" value="Expressed in pelvic fin and 6 other cell types or tissues"/>
</dbReference>
<dbReference type="GO" id="GO:0051536">
    <property type="term" value="F:iron-sulfur cluster binding"/>
    <property type="evidence" value="ECO:0007669"/>
    <property type="project" value="UniProtKB-KW"/>
</dbReference>
<keyword evidence="8" id="KW-0496">Mitochondrion</keyword>
<evidence type="ECO:0000256" key="10">
    <source>
        <dbReference type="ARBA" id="ARBA00062506"/>
    </source>
</evidence>
<dbReference type="Gene3D" id="3.30.1370.70">
    <property type="entry name" value="Scaffold protein Nfu/NifU, N-terminal domain"/>
    <property type="match status" value="1"/>
</dbReference>
<comment type="function">
    <text evidence="9">Iron-sulfur cluster scaffold protein which can assemble [4Fe-4S] clusters and deliver them to target proteins.</text>
</comment>
<dbReference type="OrthoDB" id="565552at2759"/>
<comment type="subcellular location">
    <subcellularLocation>
        <location evidence="1">Mitochondrion</location>
    </subcellularLocation>
</comment>
<evidence type="ECO:0000256" key="5">
    <source>
        <dbReference type="ARBA" id="ARBA00022946"/>
    </source>
</evidence>
<dbReference type="PANTHER" id="PTHR11178">
    <property type="entry name" value="IRON-SULFUR CLUSTER SCAFFOLD PROTEIN NFU-RELATED"/>
    <property type="match status" value="1"/>
</dbReference>
<dbReference type="GeneID" id="102366769"/>
<evidence type="ECO:0000256" key="11">
    <source>
        <dbReference type="ARBA" id="ARBA00076495"/>
    </source>
</evidence>
<name>H3B584_LATCH</name>
<dbReference type="GeneTree" id="ENSGT00940000166680"/>
<dbReference type="Pfam" id="PF08712">
    <property type="entry name" value="Nfu_N"/>
    <property type="match status" value="1"/>
</dbReference>
<feature type="domain" description="Scaffold protein Nfu/NifU N-terminal" evidence="12">
    <location>
        <begin position="64"/>
        <end position="151"/>
    </location>
</feature>
<dbReference type="SMART" id="SM00932">
    <property type="entry name" value="Nfu_N"/>
    <property type="match status" value="1"/>
</dbReference>
<dbReference type="GO" id="GO:0005506">
    <property type="term" value="F:iron ion binding"/>
    <property type="evidence" value="ECO:0007669"/>
    <property type="project" value="InterPro"/>
</dbReference>
<dbReference type="InParanoid" id="H3B584"/>
<dbReference type="InterPro" id="IPR014824">
    <property type="entry name" value="Nfu/NifU_N"/>
</dbReference>
<keyword evidence="5" id="KW-0809">Transit peptide</keyword>
<comment type="similarity">
    <text evidence="2">Belongs to the NifU family.</text>
</comment>
<keyword evidence="4" id="KW-0479">Metal-binding</keyword>
<organism evidence="13 14">
    <name type="scientific">Latimeria chalumnae</name>
    <name type="common">Coelacanth</name>
    <dbReference type="NCBI Taxonomy" id="7897"/>
    <lineage>
        <taxon>Eukaryota</taxon>
        <taxon>Metazoa</taxon>
        <taxon>Chordata</taxon>
        <taxon>Craniata</taxon>
        <taxon>Vertebrata</taxon>
        <taxon>Euteleostomi</taxon>
        <taxon>Coelacanthiformes</taxon>
        <taxon>Coelacanthidae</taxon>
        <taxon>Latimeria</taxon>
    </lineage>
</organism>
<dbReference type="FunFam" id="3.30.1370.70:FF:000002">
    <property type="entry name" value="NFU1 iron-sulfur cluster scaffold homolog, mitochondrial"/>
    <property type="match status" value="1"/>
</dbReference>